<comment type="caution">
    <text evidence="1">The sequence shown here is derived from an EMBL/GenBank/DDBJ whole genome shotgun (WGS) entry which is preliminary data.</text>
</comment>
<gene>
    <name evidence="1" type="ORF">Aco04nite_15870</name>
</gene>
<accession>A0A919SDC8</accession>
<evidence type="ECO:0000313" key="1">
    <source>
        <dbReference type="EMBL" id="GIM69569.1"/>
    </source>
</evidence>
<dbReference type="InterPro" id="IPR027417">
    <property type="entry name" value="P-loop_NTPase"/>
</dbReference>
<organism evidence="1 2">
    <name type="scientific">Winogradskya consettensis</name>
    <dbReference type="NCBI Taxonomy" id="113560"/>
    <lineage>
        <taxon>Bacteria</taxon>
        <taxon>Bacillati</taxon>
        <taxon>Actinomycetota</taxon>
        <taxon>Actinomycetes</taxon>
        <taxon>Micromonosporales</taxon>
        <taxon>Micromonosporaceae</taxon>
        <taxon>Winogradskya</taxon>
    </lineage>
</organism>
<evidence type="ECO:0000313" key="2">
    <source>
        <dbReference type="Proteomes" id="UP000680865"/>
    </source>
</evidence>
<sequence length="301" mass="33581">MLYIAGWGRSGTTILDNILGSYGPVFTTGELFYLWRRGLNQGRICGCGAGLRLCRTWRDILDVAYAGRTLRPKRTAALQRRVARVRDTWRLSRAELTGEQLDYRDEMYRLYAAIHTVTGADLIVDSSKVPSGAAVLAQMPEVESYLVHMVRDPRAVAYSWMRPKDLPDVAVARTMAAHGAAESSTNWLTWNLLIESLARGRFAGRAQRIRYEDFVAAPRDMVESLLGLVGLAAAPGPFENDASVRLNINHTVSGNPSRFRTGPVTLSADNAWQAHQPWRPRAVSTAISLPLLHRYGYTPRR</sequence>
<dbReference type="Proteomes" id="UP000680865">
    <property type="component" value="Unassembled WGS sequence"/>
</dbReference>
<reference evidence="1" key="1">
    <citation type="submission" date="2021-03" db="EMBL/GenBank/DDBJ databases">
        <title>Whole genome shotgun sequence of Actinoplanes consettensis NBRC 14913.</title>
        <authorList>
            <person name="Komaki H."/>
            <person name="Tamura T."/>
        </authorList>
    </citation>
    <scope>NUCLEOTIDE SEQUENCE</scope>
    <source>
        <strain evidence="1">NBRC 14913</strain>
    </source>
</reference>
<keyword evidence="2" id="KW-1185">Reference proteome</keyword>
<dbReference type="EMBL" id="BOQP01000007">
    <property type="protein sequence ID" value="GIM69569.1"/>
    <property type="molecule type" value="Genomic_DNA"/>
</dbReference>
<protein>
    <submittedName>
        <fullName evidence="1">Sulfotransferase family protein</fullName>
    </submittedName>
</protein>
<dbReference type="SUPFAM" id="SSF52540">
    <property type="entry name" value="P-loop containing nucleoside triphosphate hydrolases"/>
    <property type="match status" value="1"/>
</dbReference>
<dbReference type="Gene3D" id="3.40.50.300">
    <property type="entry name" value="P-loop containing nucleotide triphosphate hydrolases"/>
    <property type="match status" value="1"/>
</dbReference>
<proteinExistence type="predicted"/>
<dbReference type="AlphaFoldDB" id="A0A919SDC8"/>
<dbReference type="Pfam" id="PF13469">
    <property type="entry name" value="Sulfotransfer_3"/>
    <property type="match status" value="1"/>
</dbReference>
<name>A0A919SDC8_9ACTN</name>